<accession>A0A439D2Z4</accession>
<dbReference type="PANTHER" id="PTHR42973">
    <property type="entry name" value="BINDING OXIDOREDUCTASE, PUTATIVE (AFU_ORTHOLOGUE AFUA_1G17690)-RELATED"/>
    <property type="match status" value="1"/>
</dbReference>
<dbReference type="AlphaFoldDB" id="A0A439D2Z4"/>
<protein>
    <recommendedName>
        <fullName evidence="5">FAD-binding PCMH-type domain-containing protein</fullName>
    </recommendedName>
</protein>
<dbReference type="InterPro" id="IPR036318">
    <property type="entry name" value="FAD-bd_PCMH-like_sf"/>
</dbReference>
<evidence type="ECO:0000313" key="7">
    <source>
        <dbReference type="Proteomes" id="UP000286045"/>
    </source>
</evidence>
<reference evidence="6 7" key="1">
    <citation type="submission" date="2018-12" db="EMBL/GenBank/DDBJ databases">
        <title>Draft genome sequence of Xylaria grammica IHI A82.</title>
        <authorList>
            <person name="Buettner E."/>
            <person name="Kellner H."/>
        </authorList>
    </citation>
    <scope>NUCLEOTIDE SEQUENCE [LARGE SCALE GENOMIC DNA]</scope>
    <source>
        <strain evidence="6 7">IHI A82</strain>
    </source>
</reference>
<gene>
    <name evidence="6" type="ORF">EKO27_g6299</name>
</gene>
<keyword evidence="7" id="KW-1185">Reference proteome</keyword>
<dbReference type="GO" id="GO:0071949">
    <property type="term" value="F:FAD binding"/>
    <property type="evidence" value="ECO:0007669"/>
    <property type="project" value="InterPro"/>
</dbReference>
<evidence type="ECO:0000313" key="6">
    <source>
        <dbReference type="EMBL" id="RWA08810.1"/>
    </source>
</evidence>
<dbReference type="InterPro" id="IPR050416">
    <property type="entry name" value="FAD-linked_Oxidoreductase"/>
</dbReference>
<comment type="caution">
    <text evidence="6">The sequence shown here is derived from an EMBL/GenBank/DDBJ whole genome shotgun (WGS) entry which is preliminary data.</text>
</comment>
<dbReference type="PROSITE" id="PS51387">
    <property type="entry name" value="FAD_PCMH"/>
    <property type="match status" value="1"/>
</dbReference>
<dbReference type="STRING" id="363999.A0A439D2Z4"/>
<keyword evidence="3" id="KW-0274">FAD</keyword>
<dbReference type="SUPFAM" id="SSF56176">
    <property type="entry name" value="FAD-binding/transporter-associated domain-like"/>
    <property type="match status" value="1"/>
</dbReference>
<evidence type="ECO:0000256" key="4">
    <source>
        <dbReference type="ARBA" id="ARBA00023002"/>
    </source>
</evidence>
<dbReference type="InterPro" id="IPR016166">
    <property type="entry name" value="FAD-bd_PCMH"/>
</dbReference>
<dbReference type="InterPro" id="IPR016169">
    <property type="entry name" value="FAD-bd_PCMH_sub2"/>
</dbReference>
<proteinExistence type="inferred from homology"/>
<feature type="domain" description="FAD-binding PCMH-type" evidence="5">
    <location>
        <begin position="46"/>
        <end position="217"/>
    </location>
</feature>
<comment type="similarity">
    <text evidence="1">Belongs to the oxygen-dependent FAD-linked oxidoreductase family.</text>
</comment>
<evidence type="ECO:0000256" key="2">
    <source>
        <dbReference type="ARBA" id="ARBA00022630"/>
    </source>
</evidence>
<name>A0A439D2Z4_9PEZI</name>
<dbReference type="Gene3D" id="3.30.465.10">
    <property type="match status" value="1"/>
</dbReference>
<organism evidence="6 7">
    <name type="scientific">Xylaria grammica</name>
    <dbReference type="NCBI Taxonomy" id="363999"/>
    <lineage>
        <taxon>Eukaryota</taxon>
        <taxon>Fungi</taxon>
        <taxon>Dikarya</taxon>
        <taxon>Ascomycota</taxon>
        <taxon>Pezizomycotina</taxon>
        <taxon>Sordariomycetes</taxon>
        <taxon>Xylariomycetidae</taxon>
        <taxon>Xylariales</taxon>
        <taxon>Xylariaceae</taxon>
        <taxon>Xylaria</taxon>
    </lineage>
</organism>
<dbReference type="Proteomes" id="UP000286045">
    <property type="component" value="Unassembled WGS sequence"/>
</dbReference>
<dbReference type="GO" id="GO:0016491">
    <property type="term" value="F:oxidoreductase activity"/>
    <property type="evidence" value="ECO:0007669"/>
    <property type="project" value="UniProtKB-KW"/>
</dbReference>
<keyword evidence="2" id="KW-0285">Flavoprotein</keyword>
<evidence type="ECO:0000256" key="3">
    <source>
        <dbReference type="ARBA" id="ARBA00022827"/>
    </source>
</evidence>
<keyword evidence="4" id="KW-0560">Oxidoreductase</keyword>
<evidence type="ECO:0000259" key="5">
    <source>
        <dbReference type="PROSITE" id="PS51387"/>
    </source>
</evidence>
<sequence>MAFKIERMASTMAACELLRAIFPGRIDFPADSNYRAVMEHPWSSNSWLPAACFVRPADTNGVAEVLRVVKKTGATFAVRGGGHNFNPGFSSVKGYGIVLDLRDLNTLHLDGERILQVGAGNTWGAVFSFLDESGLSAIGSRQNDLGVSGFLLGGGMPAFPSLHGLGADNVKNYEIVLSDATVVNANANENADLYHSLKGGGPNFGIVTRFDIATYAIETQSTIAIYRLAGHEEVLRTTVEVQETMEKDPRIGMFTTVNSGLIAVGLFYAAKIGRPRVFEAFLKLKSLVRVVVPTRTGTVKTLVDAIGPLTPPTRRMVSTVSTKVSYDLYIAVHKFWLDTANKYPEIGSLSYNIQPASSTTVQIGKDKGGNVLGLEKVAQTCRPRNAPLSSSDTSSISDTGRLAGWSLVAEWSDSVNDERASQGLDVLQQGIARLAKEHGQSLDFLSMNSAKSAQNVLESYGQENTAKLRRTAEKYDPQGFFQTHQNDGFLLRKI</sequence>
<dbReference type="EMBL" id="RYZI01000183">
    <property type="protein sequence ID" value="RWA08810.1"/>
    <property type="molecule type" value="Genomic_DNA"/>
</dbReference>
<dbReference type="InterPro" id="IPR006094">
    <property type="entry name" value="Oxid_FAD_bind_N"/>
</dbReference>
<dbReference type="Pfam" id="PF01565">
    <property type="entry name" value="FAD_binding_4"/>
    <property type="match status" value="1"/>
</dbReference>
<evidence type="ECO:0000256" key="1">
    <source>
        <dbReference type="ARBA" id="ARBA00005466"/>
    </source>
</evidence>
<dbReference type="PANTHER" id="PTHR42973:SF54">
    <property type="entry name" value="FAD-BINDING PCMH-TYPE DOMAIN-CONTAINING PROTEIN"/>
    <property type="match status" value="1"/>
</dbReference>